<name>A0ABW8VAU9_9PROT</name>
<accession>A0ABW8VAU9</accession>
<dbReference type="Proteomes" id="UP001628281">
    <property type="component" value="Unassembled WGS sequence"/>
</dbReference>
<dbReference type="RefSeq" id="WP_407824945.1">
    <property type="nucleotide sequence ID" value="NZ_JBJLSN010000034.1"/>
</dbReference>
<dbReference type="EMBL" id="JBJLSN010000034">
    <property type="protein sequence ID" value="MFL7903584.1"/>
    <property type="molecule type" value="Genomic_DNA"/>
</dbReference>
<evidence type="ECO:0000313" key="1">
    <source>
        <dbReference type="EMBL" id="MFL7903584.1"/>
    </source>
</evidence>
<organism evidence="1 2">
    <name type="scientific">Azospirillum argentinense</name>
    <dbReference type="NCBI Taxonomy" id="2970906"/>
    <lineage>
        <taxon>Bacteria</taxon>
        <taxon>Pseudomonadati</taxon>
        <taxon>Pseudomonadota</taxon>
        <taxon>Alphaproteobacteria</taxon>
        <taxon>Rhodospirillales</taxon>
        <taxon>Azospirillaceae</taxon>
        <taxon>Azospirillum</taxon>
    </lineage>
</organism>
<evidence type="ECO:0000313" key="2">
    <source>
        <dbReference type="Proteomes" id="UP001628281"/>
    </source>
</evidence>
<sequence>MPSQIKPFASEAESLQVDELTVENQTDRVSIYGSLIVTKDKKGLQHARELKAILDDVVAALEKEQALPDQIAIKPTDKVEDPWG</sequence>
<evidence type="ECO:0008006" key="3">
    <source>
        <dbReference type="Google" id="ProtNLM"/>
    </source>
</evidence>
<proteinExistence type="predicted"/>
<gene>
    <name evidence="1" type="ORF">ACJ41P_20785</name>
</gene>
<comment type="caution">
    <text evidence="1">The sequence shown here is derived from an EMBL/GenBank/DDBJ whole genome shotgun (WGS) entry which is preliminary data.</text>
</comment>
<reference evidence="1 2" key="1">
    <citation type="submission" date="2024-11" db="EMBL/GenBank/DDBJ databases">
        <title>Draft genome sequences of two bacteria associated to sugarcane roots in Colombia.</title>
        <authorList>
            <person name="Pardo-Diaz S."/>
            <person name="Masmela-Mendoza J."/>
            <person name="Delgadillo-Duran P."/>
            <person name="Bautista E.J."/>
            <person name="Rojas-Tapias D.F."/>
        </authorList>
    </citation>
    <scope>NUCLEOTIDE SEQUENCE [LARGE SCALE GENOMIC DNA]</scope>
    <source>
        <strain evidence="1 2">Ap18</strain>
    </source>
</reference>
<protein>
    <recommendedName>
        <fullName evidence="3">BON domain-containing protein</fullName>
    </recommendedName>
</protein>
<keyword evidence="2" id="KW-1185">Reference proteome</keyword>